<keyword evidence="3" id="KW-1185">Reference proteome</keyword>
<comment type="caution">
    <text evidence="2">The sequence shown here is derived from an EMBL/GenBank/DDBJ whole genome shotgun (WGS) entry which is preliminary data.</text>
</comment>
<accession>A0A8T0N1V0</accession>
<protein>
    <submittedName>
        <fullName evidence="2">Uncharacterized protein</fullName>
    </submittedName>
</protein>
<evidence type="ECO:0000256" key="1">
    <source>
        <dbReference type="SAM" id="MobiDB-lite"/>
    </source>
</evidence>
<sequence>MQPAKASGFCRPAFFLYPSLCIGGSGRRADHRHRVAAPPPPSLPAPAVRAASSLPPALRAAPSLTPTMQSSTKSVAPPSLPTSLHCAPAMSLPPSPAVRAATLASVPAPSRAHQAEARPPLIHGAAMPSGPAPPLPVQEWVHLTWTS</sequence>
<evidence type="ECO:0000313" key="3">
    <source>
        <dbReference type="Proteomes" id="UP000823388"/>
    </source>
</evidence>
<reference evidence="2" key="1">
    <citation type="submission" date="2020-05" db="EMBL/GenBank/DDBJ databases">
        <title>WGS assembly of Panicum virgatum.</title>
        <authorList>
            <person name="Lovell J.T."/>
            <person name="Jenkins J."/>
            <person name="Shu S."/>
            <person name="Juenger T.E."/>
            <person name="Schmutz J."/>
        </authorList>
    </citation>
    <scope>NUCLEOTIDE SEQUENCE</scope>
    <source>
        <strain evidence="2">AP13</strain>
    </source>
</reference>
<feature type="compositionally biased region" description="Low complexity" evidence="1">
    <location>
        <begin position="45"/>
        <end position="64"/>
    </location>
</feature>
<name>A0A8T0N1V0_PANVG</name>
<dbReference type="EMBL" id="CM029054">
    <property type="protein sequence ID" value="KAG2542844.1"/>
    <property type="molecule type" value="Genomic_DNA"/>
</dbReference>
<organism evidence="2 3">
    <name type="scientific">Panicum virgatum</name>
    <name type="common">Blackwell switchgrass</name>
    <dbReference type="NCBI Taxonomy" id="38727"/>
    <lineage>
        <taxon>Eukaryota</taxon>
        <taxon>Viridiplantae</taxon>
        <taxon>Streptophyta</taxon>
        <taxon>Embryophyta</taxon>
        <taxon>Tracheophyta</taxon>
        <taxon>Spermatophyta</taxon>
        <taxon>Magnoliopsida</taxon>
        <taxon>Liliopsida</taxon>
        <taxon>Poales</taxon>
        <taxon>Poaceae</taxon>
        <taxon>PACMAD clade</taxon>
        <taxon>Panicoideae</taxon>
        <taxon>Panicodae</taxon>
        <taxon>Paniceae</taxon>
        <taxon>Panicinae</taxon>
        <taxon>Panicum</taxon>
        <taxon>Panicum sect. Hiantes</taxon>
    </lineage>
</organism>
<dbReference type="EMBL" id="CM029054">
    <property type="protein sequence ID" value="KAG2542843.1"/>
    <property type="molecule type" value="Genomic_DNA"/>
</dbReference>
<dbReference type="AlphaFoldDB" id="A0A8T0N1V0"/>
<proteinExistence type="predicted"/>
<evidence type="ECO:0000313" key="2">
    <source>
        <dbReference type="EMBL" id="KAG2542843.1"/>
    </source>
</evidence>
<gene>
    <name evidence="2" type="ORF">PVAP13_9NG817754</name>
</gene>
<feature type="compositionally biased region" description="Polar residues" evidence="1">
    <location>
        <begin position="65"/>
        <end position="74"/>
    </location>
</feature>
<dbReference type="Proteomes" id="UP000823388">
    <property type="component" value="Chromosome 9N"/>
</dbReference>
<feature type="region of interest" description="Disordered" evidence="1">
    <location>
        <begin position="31"/>
        <end position="88"/>
    </location>
</feature>